<protein>
    <recommendedName>
        <fullName evidence="3">C2H2-type domain-containing protein</fullName>
    </recommendedName>
</protein>
<dbReference type="GeneID" id="64670944"/>
<reference evidence="4" key="1">
    <citation type="journal article" date="2020" name="New Phytol.">
        <title>Comparative genomics reveals dynamic genome evolution in host specialist ectomycorrhizal fungi.</title>
        <authorList>
            <person name="Lofgren L.A."/>
            <person name="Nguyen N.H."/>
            <person name="Vilgalys R."/>
            <person name="Ruytinx J."/>
            <person name="Liao H.L."/>
            <person name="Branco S."/>
            <person name="Kuo A."/>
            <person name="LaButti K."/>
            <person name="Lipzen A."/>
            <person name="Andreopoulos W."/>
            <person name="Pangilinan J."/>
            <person name="Riley R."/>
            <person name="Hundley H."/>
            <person name="Na H."/>
            <person name="Barry K."/>
            <person name="Grigoriev I.V."/>
            <person name="Stajich J.E."/>
            <person name="Kennedy P.G."/>
        </authorList>
    </citation>
    <scope>NUCLEOTIDE SEQUENCE</scope>
    <source>
        <strain evidence="4">FC203</strain>
    </source>
</reference>
<feature type="region of interest" description="Disordered" evidence="2">
    <location>
        <begin position="1"/>
        <end position="23"/>
    </location>
</feature>
<proteinExistence type="predicted"/>
<comment type="caution">
    <text evidence="4">The sequence shown here is derived from an EMBL/GenBank/DDBJ whole genome shotgun (WGS) entry which is preliminary data.</text>
</comment>
<keyword evidence="1" id="KW-0863">Zinc-finger</keyword>
<dbReference type="GO" id="GO:0008270">
    <property type="term" value="F:zinc ion binding"/>
    <property type="evidence" value="ECO:0007669"/>
    <property type="project" value="UniProtKB-KW"/>
</dbReference>
<dbReference type="EMBL" id="JABBWK010000009">
    <property type="protein sequence ID" value="KAG1904517.1"/>
    <property type="molecule type" value="Genomic_DNA"/>
</dbReference>
<evidence type="ECO:0000259" key="3">
    <source>
        <dbReference type="PROSITE" id="PS50157"/>
    </source>
</evidence>
<gene>
    <name evidence="4" type="ORF">F5891DRAFT_976747</name>
</gene>
<feature type="compositionally biased region" description="Low complexity" evidence="2">
    <location>
        <begin position="13"/>
        <end position="22"/>
    </location>
</feature>
<evidence type="ECO:0000313" key="5">
    <source>
        <dbReference type="Proteomes" id="UP001195769"/>
    </source>
</evidence>
<evidence type="ECO:0000256" key="2">
    <source>
        <dbReference type="SAM" id="MobiDB-lite"/>
    </source>
</evidence>
<evidence type="ECO:0000256" key="1">
    <source>
        <dbReference type="PROSITE-ProRule" id="PRU00042"/>
    </source>
</evidence>
<dbReference type="RefSeq" id="XP_041230092.1">
    <property type="nucleotide sequence ID" value="XM_041376646.1"/>
</dbReference>
<keyword evidence="1" id="KW-0862">Zinc</keyword>
<keyword evidence="5" id="KW-1185">Reference proteome</keyword>
<name>A0AAD4EEE8_9AGAM</name>
<accession>A0AAD4EEE8</accession>
<dbReference type="AlphaFoldDB" id="A0AAD4EEE8"/>
<dbReference type="Proteomes" id="UP001195769">
    <property type="component" value="Unassembled WGS sequence"/>
</dbReference>
<organism evidence="4 5">
    <name type="scientific">Suillus fuscotomentosus</name>
    <dbReference type="NCBI Taxonomy" id="1912939"/>
    <lineage>
        <taxon>Eukaryota</taxon>
        <taxon>Fungi</taxon>
        <taxon>Dikarya</taxon>
        <taxon>Basidiomycota</taxon>
        <taxon>Agaricomycotina</taxon>
        <taxon>Agaricomycetes</taxon>
        <taxon>Agaricomycetidae</taxon>
        <taxon>Boletales</taxon>
        <taxon>Suillineae</taxon>
        <taxon>Suillaceae</taxon>
        <taxon>Suillus</taxon>
    </lineage>
</organism>
<feature type="domain" description="C2H2-type" evidence="3">
    <location>
        <begin position="254"/>
        <end position="281"/>
    </location>
</feature>
<evidence type="ECO:0000313" key="4">
    <source>
        <dbReference type="EMBL" id="KAG1904517.1"/>
    </source>
</evidence>
<dbReference type="PROSITE" id="PS50157">
    <property type="entry name" value="ZINC_FINGER_C2H2_2"/>
    <property type="match status" value="1"/>
</dbReference>
<dbReference type="InterPro" id="IPR013087">
    <property type="entry name" value="Znf_C2H2_type"/>
</dbReference>
<sequence length="385" mass="40923">MLATMTQYTPHVSSSNGSDSSNATQYMPNTSVYMGQFPWPQPACIPNSGVYYPYGMLANGTHSVPLPYAPVAPSPGAGAGVAHHMSQAGQNGYQPPALANVSYATHVGPYPPLTAAAAPSQDASAPLLYHQSFPSTSFLGGANLYAAPIPHQGYFHQHHGPGLATGFASSSLPQAPGFSASPKCIAEDIDRHIKQSKIVPGGMKNDPLFTPVLDELGQPKGTFVCSRDGMILNPESYLRHVRTKKHLGFKLEKFKCNNCSKTYTRRDAYKRHFVNGKCEHSTAVGASPGYSASENSMSPASAAPVTAPTTAFTCSYSYPMLTTSMSQNMQIVAPAAYVTQSCGTPTVVNPVLCLSQSSGTSMIAEPEEEDDDDAEFWEANEIKGI</sequence>
<feature type="compositionally biased region" description="Polar residues" evidence="2">
    <location>
        <begin position="1"/>
        <end position="12"/>
    </location>
</feature>
<keyword evidence="1" id="KW-0479">Metal-binding</keyword>